<protein>
    <submittedName>
        <fullName evidence="1">Uncharacterized protein</fullName>
    </submittedName>
</protein>
<evidence type="ECO:0000313" key="1">
    <source>
        <dbReference type="EMBL" id="KAK6313680.1"/>
    </source>
</evidence>
<organism evidence="1 2">
    <name type="scientific">Coregonus suidteri</name>
    <dbReference type="NCBI Taxonomy" id="861788"/>
    <lineage>
        <taxon>Eukaryota</taxon>
        <taxon>Metazoa</taxon>
        <taxon>Chordata</taxon>
        <taxon>Craniata</taxon>
        <taxon>Vertebrata</taxon>
        <taxon>Euteleostomi</taxon>
        <taxon>Actinopterygii</taxon>
        <taxon>Neopterygii</taxon>
        <taxon>Teleostei</taxon>
        <taxon>Protacanthopterygii</taxon>
        <taxon>Salmoniformes</taxon>
        <taxon>Salmonidae</taxon>
        <taxon>Coregoninae</taxon>
        <taxon>Coregonus</taxon>
    </lineage>
</organism>
<keyword evidence="2" id="KW-1185">Reference proteome</keyword>
<dbReference type="EMBL" id="JAGTTL010000013">
    <property type="protein sequence ID" value="KAK6313680.1"/>
    <property type="molecule type" value="Genomic_DNA"/>
</dbReference>
<name>A0AAN8LKX0_9TELE</name>
<dbReference type="AlphaFoldDB" id="A0AAN8LKX0"/>
<sequence length="132" mass="15516">MSQKHSLRCVPTPSCHVLWTCCQLCNECTLARHRSENGLPQSWCKLLMRSTVLCKMARNGLHSTKRHDGCDLCVATYKTWWICCSAVLWEPSYHIRSRSLRQYMTRHPSHFKMEDRRDGLSWSCLTKRQVET</sequence>
<evidence type="ECO:0000313" key="2">
    <source>
        <dbReference type="Proteomes" id="UP001356427"/>
    </source>
</evidence>
<comment type="caution">
    <text evidence="1">The sequence shown here is derived from an EMBL/GenBank/DDBJ whole genome shotgun (WGS) entry which is preliminary data.</text>
</comment>
<dbReference type="Proteomes" id="UP001356427">
    <property type="component" value="Unassembled WGS sequence"/>
</dbReference>
<reference evidence="1 2" key="1">
    <citation type="submission" date="2021-04" db="EMBL/GenBank/DDBJ databases">
        <authorList>
            <person name="De Guttry C."/>
            <person name="Zahm M."/>
            <person name="Klopp C."/>
            <person name="Cabau C."/>
            <person name="Louis A."/>
            <person name="Berthelot C."/>
            <person name="Parey E."/>
            <person name="Roest Crollius H."/>
            <person name="Montfort J."/>
            <person name="Robinson-Rechavi M."/>
            <person name="Bucao C."/>
            <person name="Bouchez O."/>
            <person name="Gislard M."/>
            <person name="Lluch J."/>
            <person name="Milhes M."/>
            <person name="Lampietro C."/>
            <person name="Lopez Roques C."/>
            <person name="Donnadieu C."/>
            <person name="Braasch I."/>
            <person name="Desvignes T."/>
            <person name="Postlethwait J."/>
            <person name="Bobe J."/>
            <person name="Wedekind C."/>
            <person name="Guiguen Y."/>
        </authorList>
    </citation>
    <scope>NUCLEOTIDE SEQUENCE [LARGE SCALE GENOMIC DNA]</scope>
    <source>
        <strain evidence="1">Cs_M1</strain>
        <tissue evidence="1">Blood</tissue>
    </source>
</reference>
<proteinExistence type="predicted"/>
<gene>
    <name evidence="1" type="ORF">J4Q44_G00151390</name>
</gene>
<accession>A0AAN8LKX0</accession>